<dbReference type="AlphaFoldDB" id="A0A388T535"/>
<evidence type="ECO:0000313" key="5">
    <source>
        <dbReference type="EMBL" id="GBQ03284.1"/>
    </source>
</evidence>
<accession>A0A388T535</accession>
<dbReference type="InterPro" id="IPR028994">
    <property type="entry name" value="Integrin_alpha_N"/>
</dbReference>
<dbReference type="PROSITE" id="PS50240">
    <property type="entry name" value="TRYPSIN_DOM"/>
    <property type="match status" value="1"/>
</dbReference>
<dbReference type="InterPro" id="IPR001480">
    <property type="entry name" value="Bulb-type_lectin_dom"/>
</dbReference>
<dbReference type="InterPro" id="IPR001254">
    <property type="entry name" value="Trypsin_dom"/>
</dbReference>
<evidence type="ECO:0000256" key="2">
    <source>
        <dbReference type="SAM" id="SignalP"/>
    </source>
</evidence>
<comment type="caution">
    <text evidence="5">The sequence shown here is derived from an EMBL/GenBank/DDBJ whole genome shotgun (WGS) entry which is preliminary data.</text>
</comment>
<evidence type="ECO:0000256" key="1">
    <source>
        <dbReference type="ARBA" id="ARBA00022729"/>
    </source>
</evidence>
<dbReference type="PROSITE" id="PS50927">
    <property type="entry name" value="BULB_LECTIN"/>
    <property type="match status" value="1"/>
</dbReference>
<dbReference type="SUPFAM" id="SSF51110">
    <property type="entry name" value="alpha-D-mannose-specific plant lectins"/>
    <property type="match status" value="1"/>
</dbReference>
<dbReference type="SMART" id="SM00020">
    <property type="entry name" value="Tryp_SPc"/>
    <property type="match status" value="1"/>
</dbReference>
<dbReference type="Pfam" id="PF01839">
    <property type="entry name" value="FG-GAP"/>
    <property type="match status" value="1"/>
</dbReference>
<dbReference type="Gene3D" id="2.90.10.10">
    <property type="entry name" value="Bulb-type lectin domain"/>
    <property type="match status" value="2"/>
</dbReference>
<feature type="domain" description="Peptidase S1" evidence="3">
    <location>
        <begin position="31"/>
        <end position="225"/>
    </location>
</feature>
<dbReference type="InterPro" id="IPR013517">
    <property type="entry name" value="FG-GAP"/>
</dbReference>
<dbReference type="Gene3D" id="2.40.128.340">
    <property type="match status" value="3"/>
</dbReference>
<dbReference type="InterPro" id="IPR036426">
    <property type="entry name" value="Bulb-type_lectin_dom_sf"/>
</dbReference>
<dbReference type="EMBL" id="BGZL01000017">
    <property type="protein sequence ID" value="GBQ03284.1"/>
    <property type="molecule type" value="Genomic_DNA"/>
</dbReference>
<dbReference type="SMART" id="SM00108">
    <property type="entry name" value="B_lectin"/>
    <property type="match status" value="1"/>
</dbReference>
<feature type="signal peptide" evidence="2">
    <location>
        <begin position="1"/>
        <end position="31"/>
    </location>
</feature>
<dbReference type="PANTHER" id="PTHR24260">
    <property type="match status" value="1"/>
</dbReference>
<evidence type="ECO:0000259" key="3">
    <source>
        <dbReference type="PROSITE" id="PS50240"/>
    </source>
</evidence>
<protein>
    <submittedName>
        <fullName evidence="5">Esterase</fullName>
    </submittedName>
</protein>
<gene>
    <name evidence="5" type="ORF">SSP531S_47540</name>
</gene>
<evidence type="ECO:0000259" key="4">
    <source>
        <dbReference type="PROSITE" id="PS50927"/>
    </source>
</evidence>
<dbReference type="GO" id="GO:0004252">
    <property type="term" value="F:serine-type endopeptidase activity"/>
    <property type="evidence" value="ECO:0007669"/>
    <property type="project" value="InterPro"/>
</dbReference>
<feature type="chain" id="PRO_5017378966" evidence="2">
    <location>
        <begin position="32"/>
        <end position="712"/>
    </location>
</feature>
<dbReference type="Proteomes" id="UP000265354">
    <property type="component" value="Unassembled WGS sequence"/>
</dbReference>
<dbReference type="SUPFAM" id="SSF69318">
    <property type="entry name" value="Integrin alpha N-terminal domain"/>
    <property type="match status" value="1"/>
</dbReference>
<dbReference type="InterPro" id="IPR051333">
    <property type="entry name" value="CLIP_Serine_Protease"/>
</dbReference>
<dbReference type="InterPro" id="IPR001314">
    <property type="entry name" value="Peptidase_S1A"/>
</dbReference>
<feature type="domain" description="Bulb-type lectin" evidence="4">
    <location>
        <begin position="241"/>
        <end position="354"/>
    </location>
</feature>
<dbReference type="GO" id="GO:0006508">
    <property type="term" value="P:proteolysis"/>
    <property type="evidence" value="ECO:0007669"/>
    <property type="project" value="InterPro"/>
</dbReference>
<keyword evidence="1 2" id="KW-0732">Signal</keyword>
<dbReference type="Pfam" id="PF00089">
    <property type="entry name" value="Trypsin"/>
    <property type="match status" value="1"/>
</dbReference>
<dbReference type="PANTHER" id="PTHR24260:SF136">
    <property type="entry name" value="GH08193P-RELATED"/>
    <property type="match status" value="1"/>
</dbReference>
<dbReference type="Pfam" id="PF13517">
    <property type="entry name" value="FG-GAP_3"/>
    <property type="match status" value="2"/>
</dbReference>
<dbReference type="Pfam" id="PF01453">
    <property type="entry name" value="B_lectin"/>
    <property type="match status" value="1"/>
</dbReference>
<dbReference type="RefSeq" id="WP_116428606.1">
    <property type="nucleotide sequence ID" value="NZ_BGZL01000017.1"/>
</dbReference>
<evidence type="ECO:0000313" key="6">
    <source>
        <dbReference type="Proteomes" id="UP000265354"/>
    </source>
</evidence>
<dbReference type="PRINTS" id="PR00722">
    <property type="entry name" value="CHYMOTRYPSIN"/>
</dbReference>
<reference evidence="5 6" key="1">
    <citation type="submission" date="2018-07" db="EMBL/GenBank/DDBJ databases">
        <title>Whole Genome Shotgun Sequence of Streptomyces spongiicola strain 531S.</title>
        <authorList>
            <person name="Dohra H."/>
            <person name="Kodani S."/>
        </authorList>
    </citation>
    <scope>NUCLEOTIDE SEQUENCE [LARGE SCALE GENOMIC DNA]</scope>
    <source>
        <strain evidence="5 6">531S</strain>
    </source>
</reference>
<name>A0A388T535_9ACTN</name>
<dbReference type="InterPro" id="IPR043504">
    <property type="entry name" value="Peptidase_S1_PA_chymotrypsin"/>
</dbReference>
<dbReference type="Gene3D" id="2.40.10.10">
    <property type="entry name" value="Trypsin-like serine proteases"/>
    <property type="match status" value="1"/>
</dbReference>
<proteinExistence type="predicted"/>
<sequence>MHHASPFRLSALAAAALLSGPLALSATPAHAVTGTPAVGDAYAFTARLEIGDGEGNMRGCSGVLVDAQWVLTAASCFTGGLTELAPGRPVEKTVATIGRADLTGTGGHVAEIVDLVPRAGRDLVMARLATPATGITPVAMAVASPAVGDTLTVAGYGRTKTEWAPTKLHTGSFTINSVTETDVNIVGKTASDAICKGDTGGPLLRDNNGTPELVAVSSRSWQGGCFGQDAAETRTDAIATRTSITLGSRLNAGQSLQAGDMLTSATNRLTMQADGDLVIASGAGKVLWSTGTGGNPGATARLDASGNLVVRNAADTATLWESKTTAADGQAVLTDRGNLVVYNTQNQSLWSSNTVVRNDINGDGRSDIGSWYDFTAGSDATYTFFGQGDNGALSAPFKSYTAPVGEWDARYMKFVSGDFNGDGRSDMAMLRGYSDASVKAFVALGKTDGGFATPVQAWSSPAGGPFHYSYMTPQAGDFNGDGRDDMAVWYAGADGTTKLHTFTTKTNGTFNTPVASWSAPKGTWLRTATKFVTGDFNGDGREELGVYYDQGGNGMKTYVFTTQPGGTFASPTPWWETTLKWDQAVPQAGDFNGDGHDDTLIWYDYADGSDKTSTMLFEKVDGQNRFGSAKLTLNSSGGFDVKRLQLATGDYNGDGRDDLAIMNHQSDNAVKMWTWTARPDALFNGGQAGWASNPGAWVYTSTKLVNTYHTGN</sequence>
<dbReference type="InterPro" id="IPR009003">
    <property type="entry name" value="Peptidase_S1_PA"/>
</dbReference>
<dbReference type="SUPFAM" id="SSF50494">
    <property type="entry name" value="Trypsin-like serine proteases"/>
    <property type="match status" value="1"/>
</dbReference>
<organism evidence="5 6">
    <name type="scientific">Streptomyces spongiicola</name>
    <dbReference type="NCBI Taxonomy" id="1690221"/>
    <lineage>
        <taxon>Bacteria</taxon>
        <taxon>Bacillati</taxon>
        <taxon>Actinomycetota</taxon>
        <taxon>Actinomycetes</taxon>
        <taxon>Kitasatosporales</taxon>
        <taxon>Streptomycetaceae</taxon>
        <taxon>Streptomyces</taxon>
    </lineage>
</organism>